<feature type="compositionally biased region" description="Polar residues" evidence="1">
    <location>
        <begin position="1"/>
        <end position="14"/>
    </location>
</feature>
<gene>
    <name evidence="3" type="ORF">FYJ63_03720</name>
</gene>
<reference evidence="3 4" key="1">
    <citation type="submission" date="2019-08" db="EMBL/GenBank/DDBJ databases">
        <title>In-depth cultivation of the pig gut microbiome towards novel bacterial diversity and tailored functional studies.</title>
        <authorList>
            <person name="Wylensek D."/>
            <person name="Hitch T.C.A."/>
            <person name="Clavel T."/>
        </authorList>
    </citation>
    <scope>NUCLEOTIDE SEQUENCE [LARGE SCALE GENOMIC DNA]</scope>
    <source>
        <strain evidence="3 4">RF-GAM-744-WT-7</strain>
    </source>
</reference>
<evidence type="ECO:0000256" key="2">
    <source>
        <dbReference type="SAM" id="Phobius"/>
    </source>
</evidence>
<keyword evidence="4" id="KW-1185">Reference proteome</keyword>
<proteinExistence type="predicted"/>
<dbReference type="RefSeq" id="WP_154543905.1">
    <property type="nucleotide sequence ID" value="NZ_JAQYQY010000003.1"/>
</dbReference>
<dbReference type="AlphaFoldDB" id="A0A7K0K1Q5"/>
<accession>A0A7K0K1Q5</accession>
<dbReference type="EMBL" id="VUMY01000005">
    <property type="protein sequence ID" value="MST49349.1"/>
    <property type="molecule type" value="Genomic_DNA"/>
</dbReference>
<sequence>MEDTTENLTFQESETLPPPDFPERKPVLREEMSLAALTFGIIFVLVGAAAIAVALGAPVTLWGLTVGFLGAAGLALLIGAVASARR</sequence>
<dbReference type="Proteomes" id="UP000442535">
    <property type="component" value="Unassembled WGS sequence"/>
</dbReference>
<feature type="transmembrane region" description="Helical" evidence="2">
    <location>
        <begin position="61"/>
        <end position="82"/>
    </location>
</feature>
<keyword evidence="2" id="KW-1133">Transmembrane helix</keyword>
<protein>
    <submittedName>
        <fullName evidence="3">MFS transporter</fullName>
    </submittedName>
</protein>
<evidence type="ECO:0000256" key="1">
    <source>
        <dbReference type="SAM" id="MobiDB-lite"/>
    </source>
</evidence>
<evidence type="ECO:0000313" key="4">
    <source>
        <dbReference type="Proteomes" id="UP000442535"/>
    </source>
</evidence>
<feature type="transmembrane region" description="Helical" evidence="2">
    <location>
        <begin position="34"/>
        <end position="55"/>
    </location>
</feature>
<keyword evidence="2" id="KW-0472">Membrane</keyword>
<organism evidence="3 4">
    <name type="scientific">Mobiluncus porci</name>
    <dbReference type="NCBI Taxonomy" id="2652278"/>
    <lineage>
        <taxon>Bacteria</taxon>
        <taxon>Bacillati</taxon>
        <taxon>Actinomycetota</taxon>
        <taxon>Actinomycetes</taxon>
        <taxon>Actinomycetales</taxon>
        <taxon>Actinomycetaceae</taxon>
        <taxon>Mobiluncus</taxon>
    </lineage>
</organism>
<feature type="region of interest" description="Disordered" evidence="1">
    <location>
        <begin position="1"/>
        <end position="22"/>
    </location>
</feature>
<keyword evidence="2" id="KW-0812">Transmembrane</keyword>
<evidence type="ECO:0000313" key="3">
    <source>
        <dbReference type="EMBL" id="MST49349.1"/>
    </source>
</evidence>
<comment type="caution">
    <text evidence="3">The sequence shown here is derived from an EMBL/GenBank/DDBJ whole genome shotgun (WGS) entry which is preliminary data.</text>
</comment>
<name>A0A7K0K1Q5_9ACTO</name>